<reference evidence="2" key="1">
    <citation type="journal article" date="2023" name="Science">
        <title>Genome structures resolve the early diversification of teleost fishes.</title>
        <authorList>
            <person name="Parey E."/>
            <person name="Louis A."/>
            <person name="Montfort J."/>
            <person name="Bouchez O."/>
            <person name="Roques C."/>
            <person name="Iampietro C."/>
            <person name="Lluch J."/>
            <person name="Castinel A."/>
            <person name="Donnadieu C."/>
            <person name="Desvignes T."/>
            <person name="Floi Bucao C."/>
            <person name="Jouanno E."/>
            <person name="Wen M."/>
            <person name="Mejri S."/>
            <person name="Dirks R."/>
            <person name="Jansen H."/>
            <person name="Henkel C."/>
            <person name="Chen W.J."/>
            <person name="Zahm M."/>
            <person name="Cabau C."/>
            <person name="Klopp C."/>
            <person name="Thompson A.W."/>
            <person name="Robinson-Rechavi M."/>
            <person name="Braasch I."/>
            <person name="Lecointre G."/>
            <person name="Bobe J."/>
            <person name="Postlethwait J.H."/>
            <person name="Berthelot C."/>
            <person name="Roest Crollius H."/>
            <person name="Guiguen Y."/>
        </authorList>
    </citation>
    <scope>NUCLEOTIDE SEQUENCE</scope>
    <source>
        <strain evidence="2">WJC10195</strain>
    </source>
</reference>
<protein>
    <submittedName>
        <fullName evidence="2">Uncharacterized protein</fullName>
    </submittedName>
</protein>
<evidence type="ECO:0000256" key="1">
    <source>
        <dbReference type="SAM" id="MobiDB-lite"/>
    </source>
</evidence>
<proteinExistence type="predicted"/>
<organism evidence="2 3">
    <name type="scientific">Synaphobranchus kaupii</name>
    <name type="common">Kaup's arrowtooth eel</name>
    <dbReference type="NCBI Taxonomy" id="118154"/>
    <lineage>
        <taxon>Eukaryota</taxon>
        <taxon>Metazoa</taxon>
        <taxon>Chordata</taxon>
        <taxon>Craniata</taxon>
        <taxon>Vertebrata</taxon>
        <taxon>Euteleostomi</taxon>
        <taxon>Actinopterygii</taxon>
        <taxon>Neopterygii</taxon>
        <taxon>Teleostei</taxon>
        <taxon>Anguilliformes</taxon>
        <taxon>Synaphobranchidae</taxon>
        <taxon>Synaphobranchus</taxon>
    </lineage>
</organism>
<dbReference type="EMBL" id="JAINUF010000022">
    <property type="protein sequence ID" value="KAJ8333694.1"/>
    <property type="molecule type" value="Genomic_DNA"/>
</dbReference>
<accession>A0A9Q1E7J3</accession>
<dbReference type="AlphaFoldDB" id="A0A9Q1E7J3"/>
<feature type="region of interest" description="Disordered" evidence="1">
    <location>
        <begin position="263"/>
        <end position="308"/>
    </location>
</feature>
<name>A0A9Q1E7J3_SYNKA</name>
<gene>
    <name evidence="2" type="ORF">SKAU_G00410130</name>
</gene>
<evidence type="ECO:0000313" key="2">
    <source>
        <dbReference type="EMBL" id="KAJ8333694.1"/>
    </source>
</evidence>
<comment type="caution">
    <text evidence="2">The sequence shown here is derived from an EMBL/GenBank/DDBJ whole genome shotgun (WGS) entry which is preliminary data.</text>
</comment>
<dbReference type="OrthoDB" id="676979at2759"/>
<keyword evidence="3" id="KW-1185">Reference proteome</keyword>
<evidence type="ECO:0000313" key="3">
    <source>
        <dbReference type="Proteomes" id="UP001152622"/>
    </source>
</evidence>
<sequence length="436" mass="49051">MNQDHVKKPESAMTQSELQEERIFKFDRKNRFQWKGNLDFGSELKKDFSSTGPMRKDMNADPMRCCPGPLSERHSALYRARCQEILDMKCSAQLKCAAFEEEYQPLPFPACCTLQTKWSLSRSKEGARVTFAQDCLDGYPLKKSSSSQTEALSSSAAERPEAWCFSTHPRRGHPQWGSLSRPEALTESPGRNVNVRTFQASSDLCPCRAPLQSPLIQPETAAPDPETELECNSSSLLKHTSDLYVRTHLPEEVSPFRNFLEVTHSPGSSHRSLSLDRLLDSQSPATQSLASRHSPPASPSGLERKDLQSLSSSLCTTVSAYHPLTAIKNNPARDREDLGLREGVCLARTPPPSISELSSVLRQLLDLVDQHWRGPRSLQLNPRFLKKPANPNTSANGGRQWDQCLERQVKALREQERHFKLEETMGLMQDSHRSQQ</sequence>
<dbReference type="Proteomes" id="UP001152622">
    <property type="component" value="Chromosome 22"/>
</dbReference>